<comment type="cofactor">
    <cofactor evidence="4">
        <name>Mg(2+)</name>
        <dbReference type="ChEBI" id="CHEBI:18420"/>
    </cofactor>
</comment>
<dbReference type="Gene3D" id="3.40.190.80">
    <property type="match status" value="1"/>
</dbReference>
<keyword evidence="3 4" id="KW-0460">Magnesium</keyword>
<dbReference type="Pfam" id="PF00459">
    <property type="entry name" value="Inositol_P"/>
    <property type="match status" value="1"/>
</dbReference>
<dbReference type="GO" id="GO:0046872">
    <property type="term" value="F:metal ion binding"/>
    <property type="evidence" value="ECO:0007669"/>
    <property type="project" value="UniProtKB-KW"/>
</dbReference>
<dbReference type="CDD" id="cd01637">
    <property type="entry name" value="IMPase_like"/>
    <property type="match status" value="1"/>
</dbReference>
<dbReference type="GO" id="GO:0008934">
    <property type="term" value="F:inositol monophosphate 1-phosphatase activity"/>
    <property type="evidence" value="ECO:0007669"/>
    <property type="project" value="TreeGrafter"/>
</dbReference>
<dbReference type="Proteomes" id="UP000051835">
    <property type="component" value="Unassembled WGS sequence"/>
</dbReference>
<name>A0A0R1R123_9LACO</name>
<evidence type="ECO:0000313" key="6">
    <source>
        <dbReference type="Proteomes" id="UP000051835"/>
    </source>
</evidence>
<dbReference type="PRINTS" id="PR00377">
    <property type="entry name" value="IMPHPHTASES"/>
</dbReference>
<dbReference type="InterPro" id="IPR020583">
    <property type="entry name" value="Inositol_monoP_metal-BS"/>
</dbReference>
<proteinExistence type="predicted"/>
<dbReference type="AlphaFoldDB" id="A0A0R1R123"/>
<accession>A0A0R1R123</accession>
<sequence length="268" mass="28956">MTVSMAQPDWQQLSTDVISLLKEGRRQVLAKMHQTLTVDEKTSRKDLVTNVDKGNEQFLIGGIRALDPDAQVLGEEGFGDTVTSLTGRVWIVDPIDGTMNFVKQRDHFAMMIGIYQDGVGQLGFIYDVMNDVVYAGGPAVGGVWANDRQLNAPANLALADGLMGMSAPLALHDVAHTQAIVEASSGMRVYGSAGIEIIHVLLGKTLGYISQLKPWDIAAGQILLNTLGVRVSTIDGQPLDMLSSNLVLVATEQAQRDILRIEEDDVSL</sequence>
<dbReference type="Gene3D" id="3.30.540.10">
    <property type="entry name" value="Fructose-1,6-Bisphosphatase, subunit A, domain 1"/>
    <property type="match status" value="1"/>
</dbReference>
<dbReference type="InterPro" id="IPR000760">
    <property type="entry name" value="Inositol_monophosphatase-like"/>
</dbReference>
<dbReference type="PATRIC" id="fig|1423805.4.peg.2015"/>
<protein>
    <submittedName>
        <fullName evidence="5">Fructose-1 6-bisphosphatase</fullName>
    </submittedName>
</protein>
<evidence type="ECO:0000256" key="2">
    <source>
        <dbReference type="ARBA" id="ARBA00022801"/>
    </source>
</evidence>
<feature type="binding site" evidence="4">
    <location>
        <position position="75"/>
    </location>
    <ligand>
        <name>Mg(2+)</name>
        <dbReference type="ChEBI" id="CHEBI:18420"/>
        <label>1</label>
        <note>catalytic</note>
    </ligand>
</feature>
<evidence type="ECO:0000313" key="5">
    <source>
        <dbReference type="EMBL" id="KRL50300.1"/>
    </source>
</evidence>
<comment type="caution">
    <text evidence="5">The sequence shown here is derived from an EMBL/GenBank/DDBJ whole genome shotgun (WGS) entry which is preliminary data.</text>
</comment>
<dbReference type="PANTHER" id="PTHR20854">
    <property type="entry name" value="INOSITOL MONOPHOSPHATASE"/>
    <property type="match status" value="1"/>
</dbReference>
<reference evidence="5 6" key="1">
    <citation type="journal article" date="2015" name="Genome Announc.">
        <title>Expanding the biotechnology potential of lactobacilli through comparative genomics of 213 strains and associated genera.</title>
        <authorList>
            <person name="Sun Z."/>
            <person name="Harris H.M."/>
            <person name="McCann A."/>
            <person name="Guo C."/>
            <person name="Argimon S."/>
            <person name="Zhang W."/>
            <person name="Yang X."/>
            <person name="Jeffery I.B."/>
            <person name="Cooney J.C."/>
            <person name="Kagawa T.F."/>
            <person name="Liu W."/>
            <person name="Song Y."/>
            <person name="Salvetti E."/>
            <person name="Wrobel A."/>
            <person name="Rasinkangas P."/>
            <person name="Parkhill J."/>
            <person name="Rea M.C."/>
            <person name="O'Sullivan O."/>
            <person name="Ritari J."/>
            <person name="Douillard F.P."/>
            <person name="Paul Ross R."/>
            <person name="Yang R."/>
            <person name="Briner A.E."/>
            <person name="Felis G.E."/>
            <person name="de Vos W.M."/>
            <person name="Barrangou R."/>
            <person name="Klaenhammer T.R."/>
            <person name="Caufield P.W."/>
            <person name="Cui Y."/>
            <person name="Zhang H."/>
            <person name="O'Toole P.W."/>
        </authorList>
    </citation>
    <scope>NUCLEOTIDE SEQUENCE [LARGE SCALE GENOMIC DNA]</scope>
    <source>
        <strain evidence="5 6">DSM 15429</strain>
    </source>
</reference>
<feature type="binding site" evidence="4">
    <location>
        <position position="216"/>
    </location>
    <ligand>
        <name>Mg(2+)</name>
        <dbReference type="ChEBI" id="CHEBI:18420"/>
        <label>1</label>
        <note>catalytic</note>
    </ligand>
</feature>
<keyword evidence="2" id="KW-0378">Hydrolase</keyword>
<dbReference type="PROSITE" id="PS00629">
    <property type="entry name" value="IMP_1"/>
    <property type="match status" value="1"/>
</dbReference>
<evidence type="ECO:0000256" key="1">
    <source>
        <dbReference type="ARBA" id="ARBA00022723"/>
    </source>
</evidence>
<feature type="binding site" evidence="4">
    <location>
        <position position="96"/>
    </location>
    <ligand>
        <name>Mg(2+)</name>
        <dbReference type="ChEBI" id="CHEBI:18420"/>
        <label>1</label>
        <note>catalytic</note>
    </ligand>
</feature>
<dbReference type="GO" id="GO:0007165">
    <property type="term" value="P:signal transduction"/>
    <property type="evidence" value="ECO:0007669"/>
    <property type="project" value="TreeGrafter"/>
</dbReference>
<organism evidence="5 6">
    <name type="scientific">Levilactobacillus spicheri DSM 15429</name>
    <dbReference type="NCBI Taxonomy" id="1423805"/>
    <lineage>
        <taxon>Bacteria</taxon>
        <taxon>Bacillati</taxon>
        <taxon>Bacillota</taxon>
        <taxon>Bacilli</taxon>
        <taxon>Lactobacillales</taxon>
        <taxon>Lactobacillaceae</taxon>
        <taxon>Levilactobacillus</taxon>
    </lineage>
</organism>
<feature type="binding site" evidence="4">
    <location>
        <position position="93"/>
    </location>
    <ligand>
        <name>Mg(2+)</name>
        <dbReference type="ChEBI" id="CHEBI:18420"/>
        <label>2</label>
    </ligand>
</feature>
<dbReference type="SUPFAM" id="SSF56655">
    <property type="entry name" value="Carbohydrate phosphatase"/>
    <property type="match status" value="1"/>
</dbReference>
<dbReference type="EMBL" id="AZFC01000002">
    <property type="protein sequence ID" value="KRL50300.1"/>
    <property type="molecule type" value="Genomic_DNA"/>
</dbReference>
<feature type="binding site" evidence="4">
    <location>
        <position position="95"/>
    </location>
    <ligand>
        <name>Mg(2+)</name>
        <dbReference type="ChEBI" id="CHEBI:18420"/>
        <label>1</label>
        <note>catalytic</note>
    </ligand>
</feature>
<dbReference type="PANTHER" id="PTHR20854:SF4">
    <property type="entry name" value="INOSITOL-1-MONOPHOSPHATASE-RELATED"/>
    <property type="match status" value="1"/>
</dbReference>
<dbReference type="GO" id="GO:0006020">
    <property type="term" value="P:inositol metabolic process"/>
    <property type="evidence" value="ECO:0007669"/>
    <property type="project" value="TreeGrafter"/>
</dbReference>
<gene>
    <name evidence="5" type="ORF">FD37_GL001964</name>
</gene>
<evidence type="ECO:0000256" key="4">
    <source>
        <dbReference type="PIRSR" id="PIRSR600760-2"/>
    </source>
</evidence>
<keyword evidence="1 4" id="KW-0479">Metal-binding</keyword>
<evidence type="ECO:0000256" key="3">
    <source>
        <dbReference type="ARBA" id="ARBA00022842"/>
    </source>
</evidence>